<proteinExistence type="inferred from homology"/>
<gene>
    <name evidence="7" type="ORF">ACMU_02275</name>
</gene>
<comment type="caution">
    <text evidence="7">The sequence shown here is derived from an EMBL/GenBank/DDBJ whole genome shotgun (WGS) entry which is preliminary data.</text>
</comment>
<evidence type="ECO:0000313" key="7">
    <source>
        <dbReference type="EMBL" id="KAJ57349.1"/>
    </source>
</evidence>
<evidence type="ECO:0000256" key="1">
    <source>
        <dbReference type="ARBA" id="ARBA00004117"/>
    </source>
</evidence>
<dbReference type="EMBL" id="JFKE01000001">
    <property type="protein sequence ID" value="KAJ57349.1"/>
    <property type="molecule type" value="Genomic_DNA"/>
</dbReference>
<dbReference type="GO" id="GO:0071973">
    <property type="term" value="P:bacterial-type flagellum-dependent cell motility"/>
    <property type="evidence" value="ECO:0007669"/>
    <property type="project" value="InterPro"/>
</dbReference>
<name>A0A037ZMN0_9RHOB</name>
<comment type="subunit">
    <text evidence="6">The basal body constitutes a major portion of the flagellar organelle and consists of a number of rings mounted on a central rod.</text>
</comment>
<evidence type="ECO:0000256" key="4">
    <source>
        <dbReference type="ARBA" id="ARBA00023143"/>
    </source>
</evidence>
<evidence type="ECO:0000256" key="5">
    <source>
        <dbReference type="ARBA" id="ARBA00024934"/>
    </source>
</evidence>
<dbReference type="PIRSF" id="PIRSF002889">
    <property type="entry name" value="Rod_FlgB"/>
    <property type="match status" value="1"/>
</dbReference>
<dbReference type="AlphaFoldDB" id="A0A037ZMN0"/>
<accession>A0A037ZMN0</accession>
<dbReference type="GO" id="GO:0030694">
    <property type="term" value="C:bacterial-type flagellum basal body, rod"/>
    <property type="evidence" value="ECO:0007669"/>
    <property type="project" value="InterPro"/>
</dbReference>
<dbReference type="OrthoDB" id="9788334at2"/>
<dbReference type="NCBIfam" id="NF009270">
    <property type="entry name" value="PRK12627.1"/>
    <property type="match status" value="1"/>
</dbReference>
<evidence type="ECO:0000256" key="3">
    <source>
        <dbReference type="ARBA" id="ARBA00014376"/>
    </source>
</evidence>
<organism evidence="7 8">
    <name type="scientific">Actibacterium mucosum KCTC 23349</name>
    <dbReference type="NCBI Taxonomy" id="1454373"/>
    <lineage>
        <taxon>Bacteria</taxon>
        <taxon>Pseudomonadati</taxon>
        <taxon>Pseudomonadota</taxon>
        <taxon>Alphaproteobacteria</taxon>
        <taxon>Rhodobacterales</taxon>
        <taxon>Roseobacteraceae</taxon>
        <taxon>Actibacterium</taxon>
    </lineage>
</organism>
<dbReference type="RefSeq" id="WP_035255649.1">
    <property type="nucleotide sequence ID" value="NZ_JFKE01000001.1"/>
</dbReference>
<keyword evidence="4 6" id="KW-0975">Bacterial flagellum</keyword>
<evidence type="ECO:0000313" key="8">
    <source>
        <dbReference type="Proteomes" id="UP000026249"/>
    </source>
</evidence>
<dbReference type="Proteomes" id="UP000026249">
    <property type="component" value="Unassembled WGS sequence"/>
</dbReference>
<comment type="function">
    <text evidence="5 6">Structural component of flagellum, the bacterial motility apparatus. Part of the rod structure of flagellar basal body.</text>
</comment>
<reference evidence="7 8" key="1">
    <citation type="submission" date="2014-03" db="EMBL/GenBank/DDBJ databases">
        <title>Draft Genome Sequence of Actibacterium mucosum KCTC 23349, a Marine Alphaproteobacterium with Complex Ionic Requirements Isolated from Mediterranean Seawater at Malvarrosa Beach, Valencia, Spain.</title>
        <authorList>
            <person name="Arahal D.R."/>
            <person name="Shao Z."/>
            <person name="Lai Q."/>
            <person name="Pujalte M.J."/>
        </authorList>
    </citation>
    <scope>NUCLEOTIDE SEQUENCE [LARGE SCALE GENOMIC DNA]</scope>
    <source>
        <strain evidence="7 8">KCTC 23349</strain>
    </source>
</reference>
<dbReference type="STRING" id="1454373.ACMU_02275"/>
<keyword evidence="8" id="KW-1185">Reference proteome</keyword>
<comment type="similarity">
    <text evidence="2 6">Belongs to the flagella basal body rod proteins family.</text>
</comment>
<protein>
    <recommendedName>
        <fullName evidence="3 6">Flagellar basal body rod protein FlgB</fullName>
    </recommendedName>
</protein>
<dbReference type="InterPro" id="IPR006300">
    <property type="entry name" value="FlgB"/>
</dbReference>
<evidence type="ECO:0000256" key="6">
    <source>
        <dbReference type="PIRNR" id="PIRNR002889"/>
    </source>
</evidence>
<evidence type="ECO:0000256" key="2">
    <source>
        <dbReference type="ARBA" id="ARBA00009677"/>
    </source>
</evidence>
<sequence>MFNSIEVLRMAHGMASHAAERQTLIARNIANADTPEYRALDMTSFADGYQAAANAGLHNTSGRHLRALNDAPITKTEVFAIEGGASPNGNTVSLEFEMMKSAETMAQHQMAQAVYKSALNILRQSISG</sequence>
<comment type="subcellular location">
    <subcellularLocation>
        <location evidence="1 6">Bacterial flagellum basal body</location>
    </subcellularLocation>
</comment>